<dbReference type="PANTHER" id="PTHR40057:SF1">
    <property type="entry name" value="SLR1162 PROTEIN"/>
    <property type="match status" value="1"/>
</dbReference>
<comment type="caution">
    <text evidence="2">The sequence shown here is derived from an EMBL/GenBank/DDBJ whole genome shotgun (WGS) entry which is preliminary data.</text>
</comment>
<dbReference type="SUPFAM" id="SSF54909">
    <property type="entry name" value="Dimeric alpha+beta barrel"/>
    <property type="match status" value="1"/>
</dbReference>
<dbReference type="PANTHER" id="PTHR40057">
    <property type="entry name" value="SLR1162 PROTEIN"/>
    <property type="match status" value="1"/>
</dbReference>
<accession>A0ABT3XUN2</accession>
<evidence type="ECO:0000256" key="1">
    <source>
        <dbReference type="SAM" id="Phobius"/>
    </source>
</evidence>
<organism evidence="2 3">
    <name type="scientific">Chryseobacterium formosus</name>
    <dbReference type="NCBI Taxonomy" id="1537363"/>
    <lineage>
        <taxon>Bacteria</taxon>
        <taxon>Pseudomonadati</taxon>
        <taxon>Bacteroidota</taxon>
        <taxon>Flavobacteriia</taxon>
        <taxon>Flavobacteriales</taxon>
        <taxon>Weeksellaceae</taxon>
        <taxon>Chryseobacterium group</taxon>
        <taxon>Chryseobacterium</taxon>
    </lineage>
</organism>
<evidence type="ECO:0000313" key="2">
    <source>
        <dbReference type="EMBL" id="MCX8525376.1"/>
    </source>
</evidence>
<feature type="transmembrane region" description="Helical" evidence="1">
    <location>
        <begin position="147"/>
        <end position="169"/>
    </location>
</feature>
<feature type="transmembrane region" description="Helical" evidence="1">
    <location>
        <begin position="115"/>
        <end position="135"/>
    </location>
</feature>
<sequence>MITNVIRIKPFSDKEDATLDWMQKMAMKASEMPGYIKTEIVETNRRVAEKEFLTILQFDTKENLSVWENNTFRKEQMLWATDNLADINNAPLFEEFGVYQESSPAEQKHPNRLKVYVLAVCVIFTLISTLAQYVLMPLGKFLGTPPLLIIFLNVATLVAIVSFVVMPFLTKRLYKYLV</sequence>
<dbReference type="RefSeq" id="WP_267266638.1">
    <property type="nucleotide sequence ID" value="NZ_JAOVZW010000019.1"/>
</dbReference>
<evidence type="ECO:0008006" key="4">
    <source>
        <dbReference type="Google" id="ProtNLM"/>
    </source>
</evidence>
<keyword evidence="1" id="KW-1133">Transmembrane helix</keyword>
<keyword evidence="1" id="KW-0472">Membrane</keyword>
<reference evidence="2" key="1">
    <citation type="submission" date="2022-10" db="EMBL/GenBank/DDBJ databases">
        <title>Chryseobacterium sp. nov., a novel bacterial species.</title>
        <authorList>
            <person name="Cao Y."/>
        </authorList>
    </citation>
    <scope>NUCLEOTIDE SEQUENCE</scope>
    <source>
        <strain evidence="2">CCTCC AB2015118</strain>
    </source>
</reference>
<dbReference type="Gene3D" id="3.30.70.100">
    <property type="match status" value="1"/>
</dbReference>
<protein>
    <recommendedName>
        <fullName evidence="4">Antibiotic biosynthesis monooxygenase</fullName>
    </recommendedName>
</protein>
<gene>
    <name evidence="2" type="ORF">OF897_15785</name>
</gene>
<proteinExistence type="predicted"/>
<name>A0ABT3XUN2_9FLAO</name>
<evidence type="ECO:0000313" key="3">
    <source>
        <dbReference type="Proteomes" id="UP001073122"/>
    </source>
</evidence>
<dbReference type="Proteomes" id="UP001073122">
    <property type="component" value="Unassembled WGS sequence"/>
</dbReference>
<keyword evidence="3" id="KW-1185">Reference proteome</keyword>
<keyword evidence="1" id="KW-0812">Transmembrane</keyword>
<dbReference type="InterPro" id="IPR011008">
    <property type="entry name" value="Dimeric_a/b-barrel"/>
</dbReference>
<dbReference type="InterPro" id="IPR038762">
    <property type="entry name" value="ABM_predict"/>
</dbReference>
<dbReference type="EMBL" id="JAOVZW010000019">
    <property type="protein sequence ID" value="MCX8525376.1"/>
    <property type="molecule type" value="Genomic_DNA"/>
</dbReference>